<dbReference type="Gene3D" id="1.10.510.10">
    <property type="entry name" value="Transferase(Phosphotransferase) domain 1"/>
    <property type="match status" value="1"/>
</dbReference>
<accession>A0A2Z6RMJ5</accession>
<keyword evidence="5" id="KW-0472">Membrane</keyword>
<evidence type="ECO:0000313" key="7">
    <source>
        <dbReference type="EMBL" id="GBC03421.1"/>
    </source>
</evidence>
<dbReference type="InterPro" id="IPR051681">
    <property type="entry name" value="Ser/Thr_Kinases-Pseudokinases"/>
</dbReference>
<organism evidence="7 8">
    <name type="scientific">Rhizophagus clarus</name>
    <dbReference type="NCBI Taxonomy" id="94130"/>
    <lineage>
        <taxon>Eukaryota</taxon>
        <taxon>Fungi</taxon>
        <taxon>Fungi incertae sedis</taxon>
        <taxon>Mucoromycota</taxon>
        <taxon>Glomeromycotina</taxon>
        <taxon>Glomeromycetes</taxon>
        <taxon>Glomerales</taxon>
        <taxon>Glomeraceae</taxon>
        <taxon>Rhizophagus</taxon>
    </lineage>
</organism>
<evidence type="ECO:0000259" key="6">
    <source>
        <dbReference type="PROSITE" id="PS50011"/>
    </source>
</evidence>
<reference evidence="7 8" key="1">
    <citation type="submission" date="2017-11" db="EMBL/GenBank/DDBJ databases">
        <title>The genome of Rhizophagus clarus HR1 reveals common genetic basis of auxotrophy among arbuscular mycorrhizal fungi.</title>
        <authorList>
            <person name="Kobayashi Y."/>
        </authorList>
    </citation>
    <scope>NUCLEOTIDE SEQUENCE [LARGE SCALE GENOMIC DNA]</scope>
    <source>
        <strain evidence="7 8">HR1</strain>
    </source>
</reference>
<dbReference type="PANTHER" id="PTHR44329">
    <property type="entry name" value="SERINE/THREONINE-PROTEIN KINASE TNNI3K-RELATED"/>
    <property type="match status" value="1"/>
</dbReference>
<keyword evidence="5" id="KW-0812">Transmembrane</keyword>
<name>A0A2Z6RMJ5_9GLOM</name>
<keyword evidence="8" id="KW-1185">Reference proteome</keyword>
<dbReference type="InterPro" id="IPR000719">
    <property type="entry name" value="Prot_kinase_dom"/>
</dbReference>
<keyword evidence="1" id="KW-0808">Transferase</keyword>
<dbReference type="InterPro" id="IPR001245">
    <property type="entry name" value="Ser-Thr/Tyr_kinase_cat_dom"/>
</dbReference>
<dbReference type="Pfam" id="PF07714">
    <property type="entry name" value="PK_Tyr_Ser-Thr"/>
    <property type="match status" value="1"/>
</dbReference>
<gene>
    <name evidence="7" type="ORF">RclHR1_05110004</name>
</gene>
<proteinExistence type="predicted"/>
<keyword evidence="2" id="KW-0547">Nucleotide-binding</keyword>
<keyword evidence="4" id="KW-0067">ATP-binding</keyword>
<dbReference type="GO" id="GO:0005524">
    <property type="term" value="F:ATP binding"/>
    <property type="evidence" value="ECO:0007669"/>
    <property type="project" value="UniProtKB-KW"/>
</dbReference>
<dbReference type="EMBL" id="BEXD01003884">
    <property type="protein sequence ID" value="GBC03421.1"/>
    <property type="molecule type" value="Genomic_DNA"/>
</dbReference>
<feature type="transmembrane region" description="Helical" evidence="5">
    <location>
        <begin position="124"/>
        <end position="141"/>
    </location>
</feature>
<keyword evidence="3" id="KW-0418">Kinase</keyword>
<dbReference type="SUPFAM" id="SSF56112">
    <property type="entry name" value="Protein kinase-like (PK-like)"/>
    <property type="match status" value="1"/>
</dbReference>
<protein>
    <recommendedName>
        <fullName evidence="6">Protein kinase domain-containing protein</fullName>
    </recommendedName>
</protein>
<feature type="transmembrane region" description="Helical" evidence="5">
    <location>
        <begin position="244"/>
        <end position="266"/>
    </location>
</feature>
<comment type="caution">
    <text evidence="7">The sequence shown here is derived from an EMBL/GenBank/DDBJ whole genome shotgun (WGS) entry which is preliminary data.</text>
</comment>
<dbReference type="PANTHER" id="PTHR44329:SF288">
    <property type="entry name" value="MITOGEN-ACTIVATED PROTEIN KINASE KINASE KINASE 20"/>
    <property type="match status" value="1"/>
</dbReference>
<feature type="transmembrane region" description="Helical" evidence="5">
    <location>
        <begin position="36"/>
        <end position="57"/>
    </location>
</feature>
<evidence type="ECO:0000313" key="8">
    <source>
        <dbReference type="Proteomes" id="UP000247702"/>
    </source>
</evidence>
<evidence type="ECO:0000256" key="5">
    <source>
        <dbReference type="SAM" id="Phobius"/>
    </source>
</evidence>
<dbReference type="AlphaFoldDB" id="A0A2Z6RMJ5"/>
<dbReference type="SMART" id="SM00220">
    <property type="entry name" value="S_TKc"/>
    <property type="match status" value="1"/>
</dbReference>
<keyword evidence="5" id="KW-1133">Transmembrane helix</keyword>
<dbReference type="InterPro" id="IPR011009">
    <property type="entry name" value="Kinase-like_dom_sf"/>
</dbReference>
<evidence type="ECO:0000256" key="4">
    <source>
        <dbReference type="ARBA" id="ARBA00022840"/>
    </source>
</evidence>
<evidence type="ECO:0000256" key="2">
    <source>
        <dbReference type="ARBA" id="ARBA00022741"/>
    </source>
</evidence>
<evidence type="ECO:0000256" key="1">
    <source>
        <dbReference type="ARBA" id="ARBA00022679"/>
    </source>
</evidence>
<feature type="domain" description="Protein kinase" evidence="6">
    <location>
        <begin position="340"/>
        <end position="616"/>
    </location>
</feature>
<dbReference type="Proteomes" id="UP000247702">
    <property type="component" value="Unassembled WGS sequence"/>
</dbReference>
<sequence>MYRIIHNAVYNFIDFFIKEFTKEFIGALLSIKFPIYLLRLIFWVTIYMSLIFIIFLMKLHRRFLTRIISYINNYYKVTQPPLLKCCELTNKGVSNNIIVAEVDLTSFKTHTEVSKVIHVLRNNWTWVALMFVPIVRFVIFVESDDVKKIEKVDDDMKNENLKNDMNSDKEKDNFNWKIMLFSSELLGKILPRYLLFYKNQFLEREDKNDLFTTKKNINQETEQQQQQQFHYYNQYNQKIISLDYWNLLFLIDLLTLYVELFIEFLYGTPRRYFFNMSKCFDCKRMKTDYRWCKNCNSKRFQQNFNKWTSGNKFIDKFIKEAQLKAENEFEVIEWIPYNRLSNIKYLAKGGFSIIYEAIWSDGRIEHWDKKGQKWSRYLPLNKNEVQGLRVVLKCLNNSSNINDDFLKELKNHLQCVNSSCYVVRIFGITQDPETSNYMIVMNLIKEGNLRSNLLIKKYNPFEKYENLMNIARAILALHECNLVHGDFHSGNVLLNYNFSYISDFGLSRPVNQIINSKEIYGVIPYMSPEVLRGKPYTKAADIYSFGIIMWEFTSGVPVFNDKSHDFNLSLDICKGLRPKIEESTSPVYARLMRRCWDSDPNKRPSAGELVEILTFWCDYYPTTNFYDRIPVPKFIYQKYLGSEPIAEGHPLSCYISRKIDYSAKLDIILSKEELSTKFIIEEKEFNNETTLSSESLENCMISD</sequence>
<evidence type="ECO:0000256" key="3">
    <source>
        <dbReference type="ARBA" id="ARBA00022777"/>
    </source>
</evidence>
<dbReference type="PROSITE" id="PS50011">
    <property type="entry name" value="PROTEIN_KINASE_DOM"/>
    <property type="match status" value="1"/>
</dbReference>
<dbReference type="GO" id="GO:0004674">
    <property type="term" value="F:protein serine/threonine kinase activity"/>
    <property type="evidence" value="ECO:0007669"/>
    <property type="project" value="TreeGrafter"/>
</dbReference>